<keyword evidence="3 10" id="KW-0479">Metal-binding</keyword>
<evidence type="ECO:0000256" key="10">
    <source>
        <dbReference type="PIRSR" id="PIRSR004682-4"/>
    </source>
</evidence>
<feature type="active site" description="Proton donor" evidence="8">
    <location>
        <position position="10"/>
    </location>
</feature>
<keyword evidence="4 7" id="KW-0378">Hydrolase</keyword>
<dbReference type="NCBIfam" id="TIGR01656">
    <property type="entry name" value="Histidinol-ppas"/>
    <property type="match status" value="1"/>
</dbReference>
<evidence type="ECO:0000256" key="3">
    <source>
        <dbReference type="ARBA" id="ARBA00022723"/>
    </source>
</evidence>
<reference evidence="11 12" key="1">
    <citation type="submission" date="2019-06" db="EMBL/GenBank/DDBJ databases">
        <title>New taxonomy in bacterial strain CC-CFT640, isolated from vineyard.</title>
        <authorList>
            <person name="Lin S.-Y."/>
            <person name="Tsai C.-F."/>
            <person name="Young C.-C."/>
        </authorList>
    </citation>
    <scope>NUCLEOTIDE SEQUENCE [LARGE SCALE GENOMIC DNA]</scope>
    <source>
        <strain evidence="11 12">CC-CFT640</strain>
    </source>
</reference>
<comment type="subcellular location">
    <subcellularLocation>
        <location evidence="1 7">Cytoplasm</location>
    </subcellularLocation>
</comment>
<dbReference type="RefSeq" id="WP_147850814.1">
    <property type="nucleotide sequence ID" value="NZ_VDUZ01000045.1"/>
</dbReference>
<organism evidence="11 12">
    <name type="scientific">Vineibacter terrae</name>
    <dbReference type="NCBI Taxonomy" id="2586908"/>
    <lineage>
        <taxon>Bacteria</taxon>
        <taxon>Pseudomonadati</taxon>
        <taxon>Pseudomonadota</taxon>
        <taxon>Alphaproteobacteria</taxon>
        <taxon>Hyphomicrobiales</taxon>
        <taxon>Vineibacter</taxon>
    </lineage>
</organism>
<dbReference type="NCBIfam" id="TIGR01662">
    <property type="entry name" value="HAD-SF-IIIA"/>
    <property type="match status" value="1"/>
</dbReference>
<dbReference type="EMBL" id="VDUZ01000045">
    <property type="protein sequence ID" value="TXL71326.1"/>
    <property type="molecule type" value="Genomic_DNA"/>
</dbReference>
<feature type="site" description="Stabilizes the phosphoryl group" evidence="9">
    <location>
        <position position="51"/>
    </location>
</feature>
<evidence type="ECO:0000313" key="12">
    <source>
        <dbReference type="Proteomes" id="UP000321638"/>
    </source>
</evidence>
<dbReference type="InterPro" id="IPR006549">
    <property type="entry name" value="HAD-SF_hydro_IIIA"/>
</dbReference>
<keyword evidence="10" id="KW-0460">Magnesium</keyword>
<feature type="binding site" evidence="10">
    <location>
        <position position="8"/>
    </location>
    <ligand>
        <name>Mg(2+)</name>
        <dbReference type="ChEBI" id="CHEBI:18420"/>
    </ligand>
</feature>
<dbReference type="InterPro" id="IPR023214">
    <property type="entry name" value="HAD_sf"/>
</dbReference>
<dbReference type="InterPro" id="IPR036412">
    <property type="entry name" value="HAD-like_sf"/>
</dbReference>
<comment type="cofactor">
    <cofactor evidence="10">
        <name>Zn(2+)</name>
        <dbReference type="ChEBI" id="CHEBI:29105"/>
    </cofactor>
</comment>
<dbReference type="GO" id="GO:0016791">
    <property type="term" value="F:phosphatase activity"/>
    <property type="evidence" value="ECO:0007669"/>
    <property type="project" value="InterPro"/>
</dbReference>
<feature type="site" description="Stabilizes the phosphoryl group" evidence="9">
    <location>
        <position position="102"/>
    </location>
</feature>
<dbReference type="EC" id="3.1.3.-" evidence="7"/>
<dbReference type="InterPro" id="IPR006543">
    <property type="entry name" value="Histidinol-phos"/>
</dbReference>
<dbReference type="GO" id="GO:0046872">
    <property type="term" value="F:metal ion binding"/>
    <property type="evidence" value="ECO:0007669"/>
    <property type="project" value="UniProtKB-KW"/>
</dbReference>
<evidence type="ECO:0000256" key="7">
    <source>
        <dbReference type="PIRNR" id="PIRNR004682"/>
    </source>
</evidence>
<proteinExistence type="inferred from homology"/>
<feature type="binding site" evidence="10">
    <location>
        <position position="127"/>
    </location>
    <ligand>
        <name>Mg(2+)</name>
        <dbReference type="ChEBI" id="CHEBI:18420"/>
    </ligand>
</feature>
<dbReference type="OrthoDB" id="9814110at2"/>
<dbReference type="PANTHER" id="PTHR42891:SF1">
    <property type="entry name" value="D-GLYCERO-BETA-D-MANNO-HEPTOSE-1,7-BISPHOSPHATE 7-PHOSPHATASE"/>
    <property type="match status" value="1"/>
</dbReference>
<feature type="site" description="Contributes to substrate recognition" evidence="9">
    <location>
        <position position="101"/>
    </location>
</feature>
<comment type="cofactor">
    <cofactor evidence="10">
        <name>Mg(2+)</name>
        <dbReference type="ChEBI" id="CHEBI:18420"/>
    </cofactor>
</comment>
<name>A0A5C8PCU9_9HYPH</name>
<sequence length="184" mass="19401">MARLVLLDRDGVINADRPDSVRNPGDLILLPGAAAAVARLNAAGVRVAVVTNQSVVGRGIISMAMLDRIHVELRTLLARDGAHLDALLACTDAPDRPSPRRKPRPGMLLEALQQFRATADDTPMIGDDLRDLQAAHAAGCRRVLVRTGKGAAVQAAGVPADLLPVAVRADLATAVDSYLNGDLW</sequence>
<evidence type="ECO:0000256" key="2">
    <source>
        <dbReference type="ARBA" id="ARBA00022490"/>
    </source>
</evidence>
<dbReference type="SUPFAM" id="SSF56784">
    <property type="entry name" value="HAD-like"/>
    <property type="match status" value="1"/>
</dbReference>
<accession>A0A5C8PCU9</accession>
<dbReference type="GO" id="GO:0005975">
    <property type="term" value="P:carbohydrate metabolic process"/>
    <property type="evidence" value="ECO:0007669"/>
    <property type="project" value="InterPro"/>
</dbReference>
<protein>
    <recommendedName>
        <fullName evidence="6 7">D,D-heptose 1,7-bisphosphate phosphatase</fullName>
        <ecNumber evidence="7">3.1.3.-</ecNumber>
    </recommendedName>
</protein>
<dbReference type="InterPro" id="IPR004446">
    <property type="entry name" value="Heptose_bisP_phosphatase"/>
</dbReference>
<feature type="binding site" evidence="10">
    <location>
        <position position="10"/>
    </location>
    <ligand>
        <name>Mg(2+)</name>
        <dbReference type="ChEBI" id="CHEBI:18420"/>
    </ligand>
</feature>
<evidence type="ECO:0000256" key="6">
    <source>
        <dbReference type="ARBA" id="ARBA00031828"/>
    </source>
</evidence>
<dbReference type="Gene3D" id="3.40.50.1000">
    <property type="entry name" value="HAD superfamily/HAD-like"/>
    <property type="match status" value="1"/>
</dbReference>
<comment type="caution">
    <text evidence="11">The sequence shown here is derived from an EMBL/GenBank/DDBJ whole genome shotgun (WGS) entry which is preliminary data.</text>
</comment>
<evidence type="ECO:0000256" key="1">
    <source>
        <dbReference type="ARBA" id="ARBA00004496"/>
    </source>
</evidence>
<dbReference type="AlphaFoldDB" id="A0A5C8PCU9"/>
<dbReference type="GO" id="GO:0005737">
    <property type="term" value="C:cytoplasm"/>
    <property type="evidence" value="ECO:0007669"/>
    <property type="project" value="UniProtKB-SubCell"/>
</dbReference>
<dbReference type="PANTHER" id="PTHR42891">
    <property type="entry name" value="D-GLYCERO-BETA-D-MANNO-HEPTOSE-1,7-BISPHOSPHATE 7-PHOSPHATASE"/>
    <property type="match status" value="1"/>
</dbReference>
<gene>
    <name evidence="11" type="ORF">FHP25_30655</name>
</gene>
<evidence type="ECO:0000313" key="11">
    <source>
        <dbReference type="EMBL" id="TXL71326.1"/>
    </source>
</evidence>
<keyword evidence="5 7" id="KW-0119">Carbohydrate metabolism</keyword>
<dbReference type="PIRSF" id="PIRSF004682">
    <property type="entry name" value="GmhB"/>
    <property type="match status" value="1"/>
</dbReference>
<comment type="similarity">
    <text evidence="7">Belongs to the gmhB family.</text>
</comment>
<dbReference type="Proteomes" id="UP000321638">
    <property type="component" value="Unassembled WGS sequence"/>
</dbReference>
<keyword evidence="2 7" id="KW-0963">Cytoplasm</keyword>
<evidence type="ECO:0000256" key="4">
    <source>
        <dbReference type="ARBA" id="ARBA00022801"/>
    </source>
</evidence>
<feature type="active site" description="Nucleophile" evidence="8">
    <location>
        <position position="8"/>
    </location>
</feature>
<evidence type="ECO:0000256" key="8">
    <source>
        <dbReference type="PIRSR" id="PIRSR004682-1"/>
    </source>
</evidence>
<evidence type="ECO:0000256" key="9">
    <source>
        <dbReference type="PIRSR" id="PIRSR004682-3"/>
    </source>
</evidence>
<evidence type="ECO:0000256" key="5">
    <source>
        <dbReference type="ARBA" id="ARBA00023277"/>
    </source>
</evidence>
<dbReference type="Pfam" id="PF13242">
    <property type="entry name" value="Hydrolase_like"/>
    <property type="match status" value="1"/>
</dbReference>
<feature type="binding site" evidence="10">
    <location>
        <position position="90"/>
    </location>
    <ligand>
        <name>Zn(2+)</name>
        <dbReference type="ChEBI" id="CHEBI:29105"/>
    </ligand>
</feature>
<keyword evidence="10" id="KW-0862">Zinc</keyword>
<keyword evidence="12" id="KW-1185">Reference proteome</keyword>